<feature type="transmembrane region" description="Helical" evidence="3">
    <location>
        <begin position="6"/>
        <end position="28"/>
    </location>
</feature>
<reference evidence="5 6" key="1">
    <citation type="submission" date="2015-10" db="EMBL/GenBank/DDBJ databases">
        <title>Genome sequencing of Penicillium freii.</title>
        <authorList>
            <person name="Nguyen H.D."/>
            <person name="Visagie C.M."/>
            <person name="Seifert K.A."/>
        </authorList>
    </citation>
    <scope>NUCLEOTIDE SEQUENCE [LARGE SCALE GENOMIC DNA]</scope>
    <source>
        <strain evidence="5 6">DAOM 242723</strain>
    </source>
</reference>
<feature type="transmembrane region" description="Helical" evidence="3">
    <location>
        <begin position="141"/>
        <end position="163"/>
    </location>
</feature>
<keyword evidence="6" id="KW-1185">Reference proteome</keyword>
<accession>A0A101ML06</accession>
<keyword evidence="3" id="KW-1133">Transmembrane helix</keyword>
<evidence type="ECO:0000256" key="2">
    <source>
        <dbReference type="SAM" id="MobiDB-lite"/>
    </source>
</evidence>
<evidence type="ECO:0000256" key="3">
    <source>
        <dbReference type="SAM" id="Phobius"/>
    </source>
</evidence>
<name>A0A101ML06_PENFR</name>
<keyword evidence="3" id="KW-0812">Transmembrane</keyword>
<dbReference type="AlphaFoldDB" id="A0A101ML06"/>
<dbReference type="PANTHER" id="PTHR23520:SF5">
    <property type="entry name" value="TRANSPORTER, PUTATIVE (AFU_ORTHOLOGUE AFUA_3G04000)-RELATED"/>
    <property type="match status" value="1"/>
</dbReference>
<evidence type="ECO:0000256" key="1">
    <source>
        <dbReference type="ARBA" id="ARBA00004141"/>
    </source>
</evidence>
<proteinExistence type="predicted"/>
<feature type="transmembrane region" description="Helical" evidence="3">
    <location>
        <begin position="232"/>
        <end position="255"/>
    </location>
</feature>
<dbReference type="STRING" id="48697.A0A101ML06"/>
<dbReference type="InterPro" id="IPR011701">
    <property type="entry name" value="MFS"/>
</dbReference>
<feature type="region of interest" description="Disordered" evidence="2">
    <location>
        <begin position="37"/>
        <end position="62"/>
    </location>
</feature>
<evidence type="ECO:0000313" key="6">
    <source>
        <dbReference type="Proteomes" id="UP000055045"/>
    </source>
</evidence>
<gene>
    <name evidence="5" type="ORF">ACN42_g4583</name>
</gene>
<feature type="compositionally biased region" description="Polar residues" evidence="2">
    <location>
        <begin position="39"/>
        <end position="52"/>
    </location>
</feature>
<keyword evidence="3" id="KW-0472">Membrane</keyword>
<dbReference type="SUPFAM" id="SSF103473">
    <property type="entry name" value="MFS general substrate transporter"/>
    <property type="match status" value="1"/>
</dbReference>
<dbReference type="GO" id="GO:0022857">
    <property type="term" value="F:transmembrane transporter activity"/>
    <property type="evidence" value="ECO:0007669"/>
    <property type="project" value="InterPro"/>
</dbReference>
<evidence type="ECO:0000259" key="4">
    <source>
        <dbReference type="PROSITE" id="PS50850"/>
    </source>
</evidence>
<dbReference type="Pfam" id="PF07690">
    <property type="entry name" value="MFS_1"/>
    <property type="match status" value="1"/>
</dbReference>
<evidence type="ECO:0000313" key="5">
    <source>
        <dbReference type="EMBL" id="KUM62504.1"/>
    </source>
</evidence>
<feature type="transmembrane region" description="Helical" evidence="3">
    <location>
        <begin position="115"/>
        <end position="134"/>
    </location>
</feature>
<dbReference type="Gene3D" id="1.20.1250.20">
    <property type="entry name" value="MFS general substrate transporter like domains"/>
    <property type="match status" value="1"/>
</dbReference>
<dbReference type="InterPro" id="IPR036259">
    <property type="entry name" value="MFS_trans_sf"/>
</dbReference>
<dbReference type="EMBL" id="LLXE01000098">
    <property type="protein sequence ID" value="KUM62504.1"/>
    <property type="molecule type" value="Genomic_DNA"/>
</dbReference>
<dbReference type="GO" id="GO:0016020">
    <property type="term" value="C:membrane"/>
    <property type="evidence" value="ECO:0007669"/>
    <property type="project" value="UniProtKB-SubCell"/>
</dbReference>
<dbReference type="PROSITE" id="PS50850">
    <property type="entry name" value="MFS"/>
    <property type="match status" value="1"/>
</dbReference>
<sequence>MAALDAYRVAFGLYSAIGVLKTVVTFLLTDKCEAEPQDPASSEAIQPRSMNESEPLLPPHRRSTTPAFSISLPTRGFLLKFCPIIMFDNVGTGFSTDSWLTYFLNRKFPNISDGLLGSIFSTCSVIISISNILAIPAARRFGILHTMIMGHVIASTALMLLPLPDELNGAVMLLVTRAVFLDFDQAPRQTFLSQRLPADERTAAMGFVNMTRTLAQSGGPLLTGYLGQQGQLGFSFVLAGVVKLVYNILLAVVFLPESCKQ</sequence>
<dbReference type="InterPro" id="IPR020846">
    <property type="entry name" value="MFS_dom"/>
</dbReference>
<feature type="domain" description="Major facilitator superfamily (MFS) profile" evidence="4">
    <location>
        <begin position="68"/>
        <end position="261"/>
    </location>
</feature>
<organism evidence="5 6">
    <name type="scientific">Penicillium freii</name>
    <dbReference type="NCBI Taxonomy" id="48697"/>
    <lineage>
        <taxon>Eukaryota</taxon>
        <taxon>Fungi</taxon>
        <taxon>Dikarya</taxon>
        <taxon>Ascomycota</taxon>
        <taxon>Pezizomycotina</taxon>
        <taxon>Eurotiomycetes</taxon>
        <taxon>Eurotiomycetidae</taxon>
        <taxon>Eurotiales</taxon>
        <taxon>Aspergillaceae</taxon>
        <taxon>Penicillium</taxon>
    </lineage>
</organism>
<dbReference type="PANTHER" id="PTHR23520">
    <property type="entry name" value="TRANSPORTER, PUTATIVE (AFU_ORTHOLOGUE AFUA_3G04000)-RELATED"/>
    <property type="match status" value="1"/>
</dbReference>
<dbReference type="Proteomes" id="UP000055045">
    <property type="component" value="Unassembled WGS sequence"/>
</dbReference>
<protein>
    <recommendedName>
        <fullName evidence="4">Major facilitator superfamily (MFS) profile domain-containing protein</fullName>
    </recommendedName>
</protein>
<comment type="caution">
    <text evidence="5">The sequence shown here is derived from an EMBL/GenBank/DDBJ whole genome shotgun (WGS) entry which is preliminary data.</text>
</comment>
<comment type="subcellular location">
    <subcellularLocation>
        <location evidence="1">Membrane</location>
        <topology evidence="1">Multi-pass membrane protein</topology>
    </subcellularLocation>
</comment>